<dbReference type="Proteomes" id="UP000008783">
    <property type="component" value="Unassembled WGS sequence"/>
</dbReference>
<dbReference type="RefSeq" id="XP_003319883.2">
    <property type="nucleotide sequence ID" value="XM_003319835.2"/>
</dbReference>
<protein>
    <recommendedName>
        <fullName evidence="3">DUF218 domain-containing protein</fullName>
    </recommendedName>
</protein>
<dbReference type="STRING" id="418459.E3JTR3"/>
<accession>E3JTR3</accession>
<dbReference type="VEuPathDB" id="FungiDB:PGTG_00795"/>
<organism evidence="1 2">
    <name type="scientific">Puccinia graminis f. sp. tritici (strain CRL 75-36-700-3 / race SCCL)</name>
    <name type="common">Black stem rust fungus</name>
    <dbReference type="NCBI Taxonomy" id="418459"/>
    <lineage>
        <taxon>Eukaryota</taxon>
        <taxon>Fungi</taxon>
        <taxon>Dikarya</taxon>
        <taxon>Basidiomycota</taxon>
        <taxon>Pucciniomycotina</taxon>
        <taxon>Pucciniomycetes</taxon>
        <taxon>Pucciniales</taxon>
        <taxon>Pucciniaceae</taxon>
        <taxon>Puccinia</taxon>
    </lineage>
</organism>
<dbReference type="OrthoDB" id="4347at2759"/>
<dbReference type="FunCoup" id="E3JTR3">
    <property type="interactions" value="11"/>
</dbReference>
<sequence>MPGSLPLPVSSSADRLRGSSIAGHRLRLTSLSGKSDISHPLLFARARTTNLAVLILSTICCLSLYLNLRSIFSISSFRSQLDFRHSEPPFSPFRTHPVSPSFSQFTRLVIVPGHAIYIGANPALHDPLDPKEWILEPYQARHPPSSIGAFIKHIQTAANTVSSDPSALLVYSGGQTRPQANQSTEAGSYSRLANQMGLHDKFSLGALQATTEDFALDSWTNLIYSVARFKEYTGSYPKQITVIGHAVKAKRFNELHRKAMKWPEERFKYIGIDPIDLNQFASTSTTKEISDLKDIESSMIQGEKKVYLEFEKDLYGCNLSLMEKRKKRNGFRRFHPYLISNPDIRGLLDWCPINGIDEYEGTLPWA</sequence>
<dbReference type="eggNOG" id="KOG4533">
    <property type="taxonomic scope" value="Eukaryota"/>
</dbReference>
<dbReference type="EMBL" id="DS178264">
    <property type="protein sequence ID" value="EFP75464.2"/>
    <property type="molecule type" value="Genomic_DNA"/>
</dbReference>
<dbReference type="InParanoid" id="E3JTR3"/>
<dbReference type="InterPro" id="IPR055323">
    <property type="entry name" value="C57A10.07/YOR238W"/>
</dbReference>
<reference key="1">
    <citation type="submission" date="2007-01" db="EMBL/GenBank/DDBJ databases">
        <title>The Genome Sequence of Puccinia graminis f. sp. tritici Strain CRL 75-36-700-3.</title>
        <authorList>
            <consortium name="The Broad Institute Genome Sequencing Platform"/>
            <person name="Birren B."/>
            <person name="Lander E."/>
            <person name="Galagan J."/>
            <person name="Nusbaum C."/>
            <person name="Devon K."/>
            <person name="Cuomo C."/>
            <person name="Jaffe D."/>
            <person name="Butler J."/>
            <person name="Alvarez P."/>
            <person name="Gnerre S."/>
            <person name="Grabherr M."/>
            <person name="Mauceli E."/>
            <person name="Brockman W."/>
            <person name="Young S."/>
            <person name="LaButti K."/>
            <person name="Sykes S."/>
            <person name="DeCaprio D."/>
            <person name="Crawford M."/>
            <person name="Koehrsen M."/>
            <person name="Engels R."/>
            <person name="Montgomery P."/>
            <person name="Pearson M."/>
            <person name="Howarth C."/>
            <person name="Larson L."/>
            <person name="White J."/>
            <person name="Zeng Q."/>
            <person name="Kodira C."/>
            <person name="Yandava C."/>
            <person name="Alvarado L."/>
            <person name="O'Leary S."/>
            <person name="Szabo L."/>
            <person name="Dean R."/>
            <person name="Schein J."/>
        </authorList>
    </citation>
    <scope>NUCLEOTIDE SEQUENCE</scope>
    <source>
        <strain>CRL 75-36-700-3</strain>
    </source>
</reference>
<dbReference type="PANTHER" id="PTHR28110:SF1">
    <property type="entry name" value="TRANSMEMBRANE PROTEIN"/>
    <property type="match status" value="1"/>
</dbReference>
<reference evidence="2" key="2">
    <citation type="journal article" date="2011" name="Proc. Natl. Acad. Sci. U.S.A.">
        <title>Obligate biotrophy features unraveled by the genomic analysis of rust fungi.</title>
        <authorList>
            <person name="Duplessis S."/>
            <person name="Cuomo C.A."/>
            <person name="Lin Y.-C."/>
            <person name="Aerts A."/>
            <person name="Tisserant E."/>
            <person name="Veneault-Fourrey C."/>
            <person name="Joly D.L."/>
            <person name="Hacquard S."/>
            <person name="Amselem J."/>
            <person name="Cantarel B.L."/>
            <person name="Chiu R."/>
            <person name="Coutinho P.M."/>
            <person name="Feau N."/>
            <person name="Field M."/>
            <person name="Frey P."/>
            <person name="Gelhaye E."/>
            <person name="Goldberg J."/>
            <person name="Grabherr M.G."/>
            <person name="Kodira C.D."/>
            <person name="Kohler A."/>
            <person name="Kuees U."/>
            <person name="Lindquist E.A."/>
            <person name="Lucas S.M."/>
            <person name="Mago R."/>
            <person name="Mauceli E."/>
            <person name="Morin E."/>
            <person name="Murat C."/>
            <person name="Pangilinan J.L."/>
            <person name="Park R."/>
            <person name="Pearson M."/>
            <person name="Quesneville H."/>
            <person name="Rouhier N."/>
            <person name="Sakthikumar S."/>
            <person name="Salamov A.A."/>
            <person name="Schmutz J."/>
            <person name="Selles B."/>
            <person name="Shapiro H."/>
            <person name="Tanguay P."/>
            <person name="Tuskan G.A."/>
            <person name="Henrissat B."/>
            <person name="Van de Peer Y."/>
            <person name="Rouze P."/>
            <person name="Ellis J.G."/>
            <person name="Dodds P.N."/>
            <person name="Schein J.E."/>
            <person name="Zhong S."/>
            <person name="Hamelin R.C."/>
            <person name="Grigoriev I.V."/>
            <person name="Szabo L.J."/>
            <person name="Martin F."/>
        </authorList>
    </citation>
    <scope>NUCLEOTIDE SEQUENCE [LARGE SCALE GENOMIC DNA]</scope>
    <source>
        <strain evidence="2">CRL 75-36-700-3 / race SCCL</strain>
    </source>
</reference>
<dbReference type="KEGG" id="pgr:PGTG_00795"/>
<dbReference type="HOGENOM" id="CLU_048479_0_2_1"/>
<evidence type="ECO:0000313" key="1">
    <source>
        <dbReference type="EMBL" id="EFP75464.2"/>
    </source>
</evidence>
<keyword evidence="2" id="KW-1185">Reference proteome</keyword>
<name>E3JTR3_PUCGT</name>
<dbReference type="GeneID" id="10543094"/>
<evidence type="ECO:0008006" key="3">
    <source>
        <dbReference type="Google" id="ProtNLM"/>
    </source>
</evidence>
<dbReference type="PANTHER" id="PTHR28110">
    <property type="entry name" value="TRANSMEMBRANE PROTEIN"/>
    <property type="match status" value="1"/>
</dbReference>
<dbReference type="AlphaFoldDB" id="E3JTR3"/>
<evidence type="ECO:0000313" key="2">
    <source>
        <dbReference type="Proteomes" id="UP000008783"/>
    </source>
</evidence>
<proteinExistence type="predicted"/>
<gene>
    <name evidence="1" type="ORF">PGTG_00795</name>
</gene>